<organism evidence="2 3">
    <name type="scientific">Nepenthes gracilis</name>
    <name type="common">Slender pitcher plant</name>
    <dbReference type="NCBI Taxonomy" id="150966"/>
    <lineage>
        <taxon>Eukaryota</taxon>
        <taxon>Viridiplantae</taxon>
        <taxon>Streptophyta</taxon>
        <taxon>Embryophyta</taxon>
        <taxon>Tracheophyta</taxon>
        <taxon>Spermatophyta</taxon>
        <taxon>Magnoliopsida</taxon>
        <taxon>eudicotyledons</taxon>
        <taxon>Gunneridae</taxon>
        <taxon>Pentapetalae</taxon>
        <taxon>Caryophyllales</taxon>
        <taxon>Nepenthaceae</taxon>
        <taxon>Nepenthes</taxon>
    </lineage>
</organism>
<feature type="transmembrane region" description="Helical" evidence="1">
    <location>
        <begin position="130"/>
        <end position="149"/>
    </location>
</feature>
<proteinExistence type="predicted"/>
<dbReference type="Proteomes" id="UP001279734">
    <property type="component" value="Unassembled WGS sequence"/>
</dbReference>
<sequence length="196" mass="21381">MDAAGARSLGMGVMVADAMEVACCGWKICWWKTDVAWFCLEAKLGMVLLGVCVLLGSRPHWVVGGRALHVDDNSLAHGLPAGLWMCDGSWLPVVKSGNFCSGLASMFCTGLIFFSWLGSYLLLLRMWLDLAISCHLWGLLALALKLLVLRLGRPSWLCGVALFTVYCAAGMLLLKLPNWFSQLWLPPCGPVYVTVS</sequence>
<gene>
    <name evidence="2" type="ORF">Nepgr_014752</name>
</gene>
<name>A0AAD3SMF1_NEPGR</name>
<keyword evidence="3" id="KW-1185">Reference proteome</keyword>
<dbReference type="AlphaFoldDB" id="A0AAD3SMF1"/>
<evidence type="ECO:0000313" key="3">
    <source>
        <dbReference type="Proteomes" id="UP001279734"/>
    </source>
</evidence>
<keyword evidence="1" id="KW-0472">Membrane</keyword>
<feature type="transmembrane region" description="Helical" evidence="1">
    <location>
        <begin position="103"/>
        <end position="124"/>
    </location>
</feature>
<dbReference type="EMBL" id="BSYO01000012">
    <property type="protein sequence ID" value="GMH12911.1"/>
    <property type="molecule type" value="Genomic_DNA"/>
</dbReference>
<protein>
    <submittedName>
        <fullName evidence="2">Uncharacterized protein</fullName>
    </submittedName>
</protein>
<evidence type="ECO:0000256" key="1">
    <source>
        <dbReference type="SAM" id="Phobius"/>
    </source>
</evidence>
<comment type="caution">
    <text evidence="2">The sequence shown here is derived from an EMBL/GenBank/DDBJ whole genome shotgun (WGS) entry which is preliminary data.</text>
</comment>
<feature type="transmembrane region" description="Helical" evidence="1">
    <location>
        <begin position="156"/>
        <end position="174"/>
    </location>
</feature>
<evidence type="ECO:0000313" key="2">
    <source>
        <dbReference type="EMBL" id="GMH12911.1"/>
    </source>
</evidence>
<keyword evidence="1" id="KW-0812">Transmembrane</keyword>
<keyword evidence="1" id="KW-1133">Transmembrane helix</keyword>
<accession>A0AAD3SMF1</accession>
<reference evidence="2" key="1">
    <citation type="submission" date="2023-05" db="EMBL/GenBank/DDBJ databases">
        <title>Nepenthes gracilis genome sequencing.</title>
        <authorList>
            <person name="Fukushima K."/>
        </authorList>
    </citation>
    <scope>NUCLEOTIDE SEQUENCE</scope>
    <source>
        <strain evidence="2">SING2019-196</strain>
    </source>
</reference>